<reference evidence="8 9" key="1">
    <citation type="submission" date="2023-03" db="EMBL/GenBank/DDBJ databases">
        <title>Bacillus Genome Sequencing.</title>
        <authorList>
            <person name="Dunlap C."/>
        </authorList>
    </citation>
    <scope>NUCLEOTIDE SEQUENCE [LARGE SCALE GENOMIC DNA]</scope>
    <source>
        <strain evidence="8 9">B-4107</strain>
    </source>
</reference>
<dbReference type="EMBL" id="JAROAS010000036">
    <property type="protein sequence ID" value="MED4129534.1"/>
    <property type="molecule type" value="Genomic_DNA"/>
</dbReference>
<protein>
    <submittedName>
        <fullName evidence="8">YitT family protein</fullName>
    </submittedName>
</protein>
<evidence type="ECO:0000256" key="4">
    <source>
        <dbReference type="ARBA" id="ARBA00022989"/>
    </source>
</evidence>
<dbReference type="InterPro" id="IPR051461">
    <property type="entry name" value="UPF0750_membrane"/>
</dbReference>
<dbReference type="Gene3D" id="3.30.70.120">
    <property type="match status" value="1"/>
</dbReference>
<dbReference type="PANTHER" id="PTHR33545:SF4">
    <property type="entry name" value="UPF0750 MEMBRANE PROTEIN YXKD"/>
    <property type="match status" value="1"/>
</dbReference>
<dbReference type="Pfam" id="PF02588">
    <property type="entry name" value="YitT_membrane"/>
    <property type="match status" value="1"/>
</dbReference>
<evidence type="ECO:0000313" key="9">
    <source>
        <dbReference type="Proteomes" id="UP001341820"/>
    </source>
</evidence>
<feature type="transmembrane region" description="Helical" evidence="6">
    <location>
        <begin position="100"/>
        <end position="118"/>
    </location>
</feature>
<keyword evidence="2" id="KW-1003">Cell membrane</keyword>
<feature type="domain" description="DUF2179" evidence="7">
    <location>
        <begin position="214"/>
        <end position="267"/>
    </location>
</feature>
<dbReference type="InterPro" id="IPR003740">
    <property type="entry name" value="YitT"/>
</dbReference>
<comment type="caution">
    <text evidence="8">The sequence shown here is derived from an EMBL/GenBank/DDBJ whole genome shotgun (WGS) entry which is preliminary data.</text>
</comment>
<dbReference type="InterPro" id="IPR015867">
    <property type="entry name" value="N-reg_PII/ATP_PRibTrfase_C"/>
</dbReference>
<feature type="transmembrane region" description="Helical" evidence="6">
    <location>
        <begin position="36"/>
        <end position="64"/>
    </location>
</feature>
<dbReference type="Pfam" id="PF10035">
    <property type="entry name" value="DUF2179"/>
    <property type="match status" value="1"/>
</dbReference>
<dbReference type="RefSeq" id="WP_328238180.1">
    <property type="nucleotide sequence ID" value="NZ_JAROAS010000036.1"/>
</dbReference>
<comment type="subcellular location">
    <subcellularLocation>
        <location evidence="1">Cell membrane</location>
        <topology evidence="1">Multi-pass membrane protein</topology>
    </subcellularLocation>
</comment>
<dbReference type="InterPro" id="IPR019264">
    <property type="entry name" value="DUF2179"/>
</dbReference>
<keyword evidence="3 6" id="KW-0812">Transmembrane</keyword>
<evidence type="ECO:0000256" key="6">
    <source>
        <dbReference type="SAM" id="Phobius"/>
    </source>
</evidence>
<evidence type="ECO:0000256" key="3">
    <source>
        <dbReference type="ARBA" id="ARBA00022692"/>
    </source>
</evidence>
<evidence type="ECO:0000259" key="7">
    <source>
        <dbReference type="Pfam" id="PF10035"/>
    </source>
</evidence>
<organism evidence="8 9">
    <name type="scientific">Shouchella miscanthi</name>
    <dbReference type="NCBI Taxonomy" id="2598861"/>
    <lineage>
        <taxon>Bacteria</taxon>
        <taxon>Bacillati</taxon>
        <taxon>Bacillota</taxon>
        <taxon>Bacilli</taxon>
        <taxon>Bacillales</taxon>
        <taxon>Bacillaceae</taxon>
        <taxon>Shouchella</taxon>
    </lineage>
</organism>
<dbReference type="Proteomes" id="UP001341820">
    <property type="component" value="Unassembled WGS sequence"/>
</dbReference>
<accession>A0ABU6NPA4</accession>
<feature type="transmembrane region" description="Helical" evidence="6">
    <location>
        <begin position="70"/>
        <end position="88"/>
    </location>
</feature>
<evidence type="ECO:0000313" key="8">
    <source>
        <dbReference type="EMBL" id="MED4129534.1"/>
    </source>
</evidence>
<name>A0ABU6NPA4_9BACI</name>
<feature type="transmembrane region" description="Helical" evidence="6">
    <location>
        <begin position="151"/>
        <end position="175"/>
    </location>
</feature>
<dbReference type="CDD" id="cd16380">
    <property type="entry name" value="YitT_C"/>
    <property type="match status" value="1"/>
</dbReference>
<keyword evidence="9" id="KW-1185">Reference proteome</keyword>
<proteinExistence type="predicted"/>
<evidence type="ECO:0000256" key="1">
    <source>
        <dbReference type="ARBA" id="ARBA00004651"/>
    </source>
</evidence>
<sequence>MVKDYLYLIIGTFLFSLSITLYAMPNNLAEGGIVGLSLLLYFAYNISPALVTFVLNAVLLLIGFKLLPRHMVYKSVINVPLLSFFIFLTERLGQPIEDPLLAAIFAGVITGIGFGFIFRAGSSTGGTSIIARMLNHRFGWELTGTNFVLDAVIVVCGVFVIGPIYTMYTIVALYVGKKVTDYVLEGFDAKKAVNIISPEAQLISEKVTKQMSSSATIFNGYGGYSKKEREVIYVVVRSYRLFYLKKLVHEIDPNAFIVVHNVKDVSGGTFFATQHDHPLDSTTMPDFEEERPEFGK</sequence>
<evidence type="ECO:0000256" key="5">
    <source>
        <dbReference type="ARBA" id="ARBA00023136"/>
    </source>
</evidence>
<dbReference type="PANTHER" id="PTHR33545">
    <property type="entry name" value="UPF0750 MEMBRANE PROTEIN YITT-RELATED"/>
    <property type="match status" value="1"/>
</dbReference>
<dbReference type="PIRSF" id="PIRSF006483">
    <property type="entry name" value="Membrane_protein_YitT"/>
    <property type="match status" value="1"/>
</dbReference>
<evidence type="ECO:0000256" key="2">
    <source>
        <dbReference type="ARBA" id="ARBA00022475"/>
    </source>
</evidence>
<keyword evidence="4 6" id="KW-1133">Transmembrane helix</keyword>
<feature type="transmembrane region" description="Helical" evidence="6">
    <location>
        <begin position="6"/>
        <end position="24"/>
    </location>
</feature>
<keyword evidence="5 6" id="KW-0472">Membrane</keyword>
<gene>
    <name evidence="8" type="ORF">P5F74_15470</name>
</gene>